<dbReference type="WBParaSite" id="Gr19_v10_g2446.t1">
    <property type="protein sequence ID" value="Gr19_v10_g2446.t1"/>
    <property type="gene ID" value="Gr19_v10_g2446"/>
</dbReference>
<evidence type="ECO:0000313" key="2">
    <source>
        <dbReference type="WBParaSite" id="Gr19_v10_g2446.t1"/>
    </source>
</evidence>
<proteinExistence type="predicted"/>
<accession>A0A914HM91</accession>
<keyword evidence="1" id="KW-1185">Reference proteome</keyword>
<dbReference type="Proteomes" id="UP000887572">
    <property type="component" value="Unplaced"/>
</dbReference>
<reference evidence="2" key="1">
    <citation type="submission" date="2022-11" db="UniProtKB">
        <authorList>
            <consortium name="WormBaseParasite"/>
        </authorList>
    </citation>
    <scope>IDENTIFICATION</scope>
</reference>
<evidence type="ECO:0000313" key="1">
    <source>
        <dbReference type="Proteomes" id="UP000887572"/>
    </source>
</evidence>
<organism evidence="1 2">
    <name type="scientific">Globodera rostochiensis</name>
    <name type="common">Golden nematode worm</name>
    <name type="synonym">Heterodera rostochiensis</name>
    <dbReference type="NCBI Taxonomy" id="31243"/>
    <lineage>
        <taxon>Eukaryota</taxon>
        <taxon>Metazoa</taxon>
        <taxon>Ecdysozoa</taxon>
        <taxon>Nematoda</taxon>
        <taxon>Chromadorea</taxon>
        <taxon>Rhabditida</taxon>
        <taxon>Tylenchina</taxon>
        <taxon>Tylenchomorpha</taxon>
        <taxon>Tylenchoidea</taxon>
        <taxon>Heteroderidae</taxon>
        <taxon>Heteroderinae</taxon>
        <taxon>Globodera</taxon>
    </lineage>
</organism>
<dbReference type="AlphaFoldDB" id="A0A914HM91"/>
<protein>
    <submittedName>
        <fullName evidence="2">Uncharacterized protein</fullName>
    </submittedName>
</protein>
<name>A0A914HM91_GLORO</name>
<sequence>MLTEFSNEPPKKMSPFLGTMLQLEGLKWFKACNSLTEGQRKEKAKSLEIVKAQAEELEALLLVNKGEEVSRLSHAVNVISKRPS</sequence>